<keyword evidence="9" id="KW-0732">Signal</keyword>
<dbReference type="Proteomes" id="UP000292003">
    <property type="component" value="Unassembled WGS sequence"/>
</dbReference>
<organism evidence="10 11">
    <name type="scientific">Amycolatopsis suaedae</name>
    <dbReference type="NCBI Taxonomy" id="2510978"/>
    <lineage>
        <taxon>Bacteria</taxon>
        <taxon>Bacillati</taxon>
        <taxon>Actinomycetota</taxon>
        <taxon>Actinomycetes</taxon>
        <taxon>Pseudonocardiales</taxon>
        <taxon>Pseudonocardiaceae</taxon>
        <taxon>Amycolatopsis</taxon>
    </lineage>
</organism>
<dbReference type="GO" id="GO:0022857">
    <property type="term" value="F:transmembrane transporter activity"/>
    <property type="evidence" value="ECO:0007669"/>
    <property type="project" value="InterPro"/>
</dbReference>
<dbReference type="AlphaFoldDB" id="A0A4Q7J9U5"/>
<keyword evidence="7 8" id="KW-0472">Membrane</keyword>
<evidence type="ECO:0000313" key="11">
    <source>
        <dbReference type="Proteomes" id="UP000292003"/>
    </source>
</evidence>
<dbReference type="PANTHER" id="PTHR30472">
    <property type="entry name" value="FERRIC ENTEROBACTIN TRANSPORT SYSTEM PERMEASE PROTEIN"/>
    <property type="match status" value="1"/>
</dbReference>
<feature type="transmembrane region" description="Helical" evidence="8">
    <location>
        <begin position="116"/>
        <end position="137"/>
    </location>
</feature>
<evidence type="ECO:0000256" key="8">
    <source>
        <dbReference type="SAM" id="Phobius"/>
    </source>
</evidence>
<evidence type="ECO:0000256" key="4">
    <source>
        <dbReference type="ARBA" id="ARBA00022475"/>
    </source>
</evidence>
<evidence type="ECO:0000256" key="5">
    <source>
        <dbReference type="ARBA" id="ARBA00022692"/>
    </source>
</evidence>
<proteinExistence type="inferred from homology"/>
<keyword evidence="6 8" id="KW-1133">Transmembrane helix</keyword>
<keyword evidence="4" id="KW-1003">Cell membrane</keyword>
<dbReference type="PANTHER" id="PTHR30472:SF25">
    <property type="entry name" value="ABC TRANSPORTER PERMEASE PROTEIN MJ0876-RELATED"/>
    <property type="match status" value="1"/>
</dbReference>
<feature type="transmembrane region" description="Helical" evidence="8">
    <location>
        <begin position="236"/>
        <end position="262"/>
    </location>
</feature>
<evidence type="ECO:0000256" key="9">
    <source>
        <dbReference type="SAM" id="SignalP"/>
    </source>
</evidence>
<comment type="similarity">
    <text evidence="2">Belongs to the binding-protein-dependent transport system permease family. FecCD subfamily.</text>
</comment>
<feature type="chain" id="PRO_5038975081" evidence="9">
    <location>
        <begin position="25"/>
        <end position="347"/>
    </location>
</feature>
<feature type="transmembrane region" description="Helical" evidence="8">
    <location>
        <begin position="149"/>
        <end position="168"/>
    </location>
</feature>
<dbReference type="GO" id="GO:0033214">
    <property type="term" value="P:siderophore-iron import into cell"/>
    <property type="evidence" value="ECO:0007669"/>
    <property type="project" value="TreeGrafter"/>
</dbReference>
<sequence length="347" mass="33780">MKAVMRPPLLLLCFGLLTVVLAGAQALTGSALSPADLLASVTGTADATTAAVFTDLRLPRVAVGLLAGACLGVAGCLLQATLRNPLASPEVTGVGSGAVLGAVVATVLGGPASDPVALVLLAVAGGTAGGGVLWLVAARAGGDAVRTTVLGVLVSAVLAGITLVLLTAKPQLAGSMTRWLVGSLSGRTWEHWTALWPVALAAAAAAVVISPVVDLLRVDDDHALALGVHLPVWRPVVLAVAVLATAAAVASVGALVFVGLLAPHLARTIAGGDHRLAVPVAGLAGAATVALADTLAQAAGTLLPAVDGQRPGVPAGAVTALLGAVVMIRIAQRRSAAVAVTTGGGPT</sequence>
<name>A0A4Q7J9U5_9PSEU</name>
<dbReference type="CDD" id="cd06550">
    <property type="entry name" value="TM_ABC_iron-siderophores_like"/>
    <property type="match status" value="1"/>
</dbReference>
<dbReference type="Pfam" id="PF01032">
    <property type="entry name" value="FecCD"/>
    <property type="match status" value="1"/>
</dbReference>
<dbReference type="GO" id="GO:0005886">
    <property type="term" value="C:plasma membrane"/>
    <property type="evidence" value="ECO:0007669"/>
    <property type="project" value="UniProtKB-SubCell"/>
</dbReference>
<keyword evidence="5 8" id="KW-0812">Transmembrane</keyword>
<evidence type="ECO:0000256" key="1">
    <source>
        <dbReference type="ARBA" id="ARBA00004651"/>
    </source>
</evidence>
<dbReference type="EMBL" id="SFCC01000007">
    <property type="protein sequence ID" value="RZQ62924.1"/>
    <property type="molecule type" value="Genomic_DNA"/>
</dbReference>
<dbReference type="InterPro" id="IPR037294">
    <property type="entry name" value="ABC_BtuC-like"/>
</dbReference>
<feature type="transmembrane region" description="Helical" evidence="8">
    <location>
        <begin position="61"/>
        <end position="79"/>
    </location>
</feature>
<reference evidence="10 11" key="1">
    <citation type="submission" date="2019-02" db="EMBL/GenBank/DDBJ databases">
        <title>Draft genome sequence of Amycolatopsis sp. 8-3EHSu isolated from roots of Suaeda maritima.</title>
        <authorList>
            <person name="Duangmal K."/>
            <person name="Chantavorakit T."/>
        </authorList>
    </citation>
    <scope>NUCLEOTIDE SEQUENCE [LARGE SCALE GENOMIC DNA]</scope>
    <source>
        <strain evidence="10 11">8-3EHSu</strain>
    </source>
</reference>
<comment type="caution">
    <text evidence="10">The sequence shown here is derived from an EMBL/GenBank/DDBJ whole genome shotgun (WGS) entry which is preliminary data.</text>
</comment>
<evidence type="ECO:0000313" key="10">
    <source>
        <dbReference type="EMBL" id="RZQ62924.1"/>
    </source>
</evidence>
<keyword evidence="11" id="KW-1185">Reference proteome</keyword>
<dbReference type="InterPro" id="IPR000522">
    <property type="entry name" value="ABC_transptr_permease_BtuC"/>
</dbReference>
<keyword evidence="3" id="KW-0813">Transport</keyword>
<gene>
    <name evidence="10" type="ORF">EWH70_14570</name>
</gene>
<evidence type="ECO:0000256" key="3">
    <source>
        <dbReference type="ARBA" id="ARBA00022448"/>
    </source>
</evidence>
<dbReference type="SUPFAM" id="SSF81345">
    <property type="entry name" value="ABC transporter involved in vitamin B12 uptake, BtuC"/>
    <property type="match status" value="1"/>
</dbReference>
<feature type="signal peptide" evidence="9">
    <location>
        <begin position="1"/>
        <end position="24"/>
    </location>
</feature>
<evidence type="ECO:0000256" key="2">
    <source>
        <dbReference type="ARBA" id="ARBA00007935"/>
    </source>
</evidence>
<feature type="transmembrane region" description="Helical" evidence="8">
    <location>
        <begin position="194"/>
        <end position="216"/>
    </location>
</feature>
<protein>
    <submittedName>
        <fullName evidence="10">Iron ABC transporter permease</fullName>
    </submittedName>
</protein>
<dbReference type="Gene3D" id="1.10.3470.10">
    <property type="entry name" value="ABC transporter involved in vitamin B12 uptake, BtuC"/>
    <property type="match status" value="1"/>
</dbReference>
<evidence type="ECO:0000256" key="7">
    <source>
        <dbReference type="ARBA" id="ARBA00023136"/>
    </source>
</evidence>
<comment type="subcellular location">
    <subcellularLocation>
        <location evidence="1">Cell membrane</location>
        <topology evidence="1">Multi-pass membrane protein</topology>
    </subcellularLocation>
</comment>
<dbReference type="OrthoDB" id="3389093at2"/>
<evidence type="ECO:0000256" key="6">
    <source>
        <dbReference type="ARBA" id="ARBA00022989"/>
    </source>
</evidence>
<feature type="transmembrane region" description="Helical" evidence="8">
    <location>
        <begin position="312"/>
        <end position="331"/>
    </location>
</feature>
<feature type="transmembrane region" description="Helical" evidence="8">
    <location>
        <begin position="91"/>
        <end position="110"/>
    </location>
</feature>
<accession>A0A4Q7J9U5</accession>